<proteinExistence type="predicted"/>
<evidence type="ECO:0000313" key="1">
    <source>
        <dbReference type="EMBL" id="QJB68669.1"/>
    </source>
</evidence>
<dbReference type="AlphaFoldDB" id="A0A6H2DJ15"/>
<accession>A0A6H2DJ15</accession>
<keyword evidence="2" id="KW-1185">Reference proteome</keyword>
<gene>
    <name evidence="1" type="ORF">HF685_04740</name>
</gene>
<protein>
    <submittedName>
        <fullName evidence="1">Uncharacterized protein</fullName>
    </submittedName>
</protein>
<dbReference type="KEGG" id="phao:HF685_04740"/>
<evidence type="ECO:0000313" key="2">
    <source>
        <dbReference type="Proteomes" id="UP000501600"/>
    </source>
</evidence>
<dbReference type="Proteomes" id="UP000501600">
    <property type="component" value="Chromosome"/>
</dbReference>
<dbReference type="RefSeq" id="WP_168818511.1">
    <property type="nucleotide sequence ID" value="NZ_CP051217.1"/>
</dbReference>
<organism evidence="1 2">
    <name type="scientific">Parasphingorhabdus halotolerans</name>
    <dbReference type="NCBI Taxonomy" id="2725558"/>
    <lineage>
        <taxon>Bacteria</taxon>
        <taxon>Pseudomonadati</taxon>
        <taxon>Pseudomonadota</taxon>
        <taxon>Alphaproteobacteria</taxon>
        <taxon>Sphingomonadales</taxon>
        <taxon>Sphingomonadaceae</taxon>
        <taxon>Parasphingorhabdus</taxon>
    </lineage>
</organism>
<dbReference type="EMBL" id="CP051217">
    <property type="protein sequence ID" value="QJB68669.1"/>
    <property type="molecule type" value="Genomic_DNA"/>
</dbReference>
<sequence>MSFSDTATIFVLAVGLLTGCAGSSDETKNKAASQPEADIQLAPIILLPNGLSQGGDHSFSYGADKEQLVVMLQRFGPVDQNANEECGAGPMDFVTLSSAGLSVNFQDDKIVGWFLDGTITTLKTEEGIGIGSTRAELEKAMTIEMQPDSTLGIEFYAPRPDGGFIGGFLTGDGMDAKVESLYAGTNCFFR</sequence>
<reference evidence="1 2" key="1">
    <citation type="submission" date="2020-04" db="EMBL/GenBank/DDBJ databases">
        <title>Genome sequence for Sphingorhabdus sp. strain M1.</title>
        <authorList>
            <person name="Park S.-J."/>
        </authorList>
    </citation>
    <scope>NUCLEOTIDE SEQUENCE [LARGE SCALE GENOMIC DNA]</scope>
    <source>
        <strain evidence="1 2">JK6</strain>
    </source>
</reference>
<name>A0A6H2DJ15_9SPHN</name>